<accession>A0ABQ1TX05</accession>
<name>A0ABQ1TX05_9FLAO</name>
<organism evidence="1 2">
    <name type="scientific">Flavobacterium limi</name>
    <dbReference type="NCBI Taxonomy" id="2045105"/>
    <lineage>
        <taxon>Bacteria</taxon>
        <taxon>Pseudomonadati</taxon>
        <taxon>Bacteroidota</taxon>
        <taxon>Flavobacteriia</taxon>
        <taxon>Flavobacteriales</taxon>
        <taxon>Flavobacteriaceae</taxon>
        <taxon>Flavobacterium</taxon>
    </lineage>
</organism>
<protein>
    <submittedName>
        <fullName evidence="1">Uncharacterized protein</fullName>
    </submittedName>
</protein>
<evidence type="ECO:0000313" key="1">
    <source>
        <dbReference type="EMBL" id="GGF05878.1"/>
    </source>
</evidence>
<comment type="caution">
    <text evidence="1">The sequence shown here is derived from an EMBL/GenBank/DDBJ whole genome shotgun (WGS) entry which is preliminary data.</text>
</comment>
<proteinExistence type="predicted"/>
<dbReference type="RefSeq" id="WP_163393338.1">
    <property type="nucleotide sequence ID" value="NZ_BMKP01000002.1"/>
</dbReference>
<sequence length="83" mass="10067">MDKVNLQRLRKTLDYLQSKQRELKRQYPSDTRSIDSMIKYLKKDMIERFKLIDYDELIKQEIKDTETFTGSVQKIIDINSYSK</sequence>
<keyword evidence="2" id="KW-1185">Reference proteome</keyword>
<dbReference type="EMBL" id="BMKP01000002">
    <property type="protein sequence ID" value="GGF05878.1"/>
    <property type="molecule type" value="Genomic_DNA"/>
</dbReference>
<evidence type="ECO:0000313" key="2">
    <source>
        <dbReference type="Proteomes" id="UP000655016"/>
    </source>
</evidence>
<reference evidence="2" key="1">
    <citation type="journal article" date="2019" name="Int. J. Syst. Evol. Microbiol.">
        <title>The Global Catalogue of Microorganisms (GCM) 10K type strain sequencing project: providing services to taxonomists for standard genome sequencing and annotation.</title>
        <authorList>
            <consortium name="The Broad Institute Genomics Platform"/>
            <consortium name="The Broad Institute Genome Sequencing Center for Infectious Disease"/>
            <person name="Wu L."/>
            <person name="Ma J."/>
        </authorList>
    </citation>
    <scope>NUCLEOTIDE SEQUENCE [LARGE SCALE GENOMIC DNA]</scope>
    <source>
        <strain evidence="2">CGMCC 1.16060</strain>
    </source>
</reference>
<gene>
    <name evidence="1" type="ORF">GCM10011518_13890</name>
</gene>
<dbReference type="Proteomes" id="UP000655016">
    <property type="component" value="Unassembled WGS sequence"/>
</dbReference>